<dbReference type="InterPro" id="IPR025737">
    <property type="entry name" value="FApF"/>
</dbReference>
<comment type="caution">
    <text evidence="2">The sequence shown here is derived from an EMBL/GenBank/DDBJ whole genome shotgun (WGS) entry which is preliminary data.</text>
</comment>
<feature type="signal peptide" evidence="1">
    <location>
        <begin position="1"/>
        <end position="21"/>
    </location>
</feature>
<feature type="chain" id="PRO_5026323157" evidence="1">
    <location>
        <begin position="22"/>
        <end position="266"/>
    </location>
</feature>
<proteinExistence type="predicted"/>
<dbReference type="Pfam" id="PF13557">
    <property type="entry name" value="Phenol_MetA_deg"/>
    <property type="match status" value="1"/>
</dbReference>
<gene>
    <name evidence="2" type="ORF">GM672_16110</name>
</gene>
<evidence type="ECO:0000256" key="1">
    <source>
        <dbReference type="SAM" id="SignalP"/>
    </source>
</evidence>
<accession>A0A6I3T086</accession>
<evidence type="ECO:0000313" key="2">
    <source>
        <dbReference type="EMBL" id="MTV54256.1"/>
    </source>
</evidence>
<reference evidence="2 3" key="1">
    <citation type="submission" date="2019-11" db="EMBL/GenBank/DDBJ databases">
        <title>Type strains purchased from KCTC, JCM and DSMZ.</title>
        <authorList>
            <person name="Lu H."/>
        </authorList>
    </citation>
    <scope>NUCLEOTIDE SEQUENCE [LARGE SCALE GENOMIC DNA]</scope>
    <source>
        <strain evidence="2 3">KCTC 52429</strain>
    </source>
</reference>
<dbReference type="EMBL" id="WNKZ01000047">
    <property type="protein sequence ID" value="MTV54256.1"/>
    <property type="molecule type" value="Genomic_DNA"/>
</dbReference>
<dbReference type="OrthoDB" id="8770768at2"/>
<organism evidence="2 3">
    <name type="scientific">Pseudoduganella buxea</name>
    <dbReference type="NCBI Taxonomy" id="1949069"/>
    <lineage>
        <taxon>Bacteria</taxon>
        <taxon>Pseudomonadati</taxon>
        <taxon>Pseudomonadota</taxon>
        <taxon>Betaproteobacteria</taxon>
        <taxon>Burkholderiales</taxon>
        <taxon>Oxalobacteraceae</taxon>
        <taxon>Telluria group</taxon>
        <taxon>Pseudoduganella</taxon>
    </lineage>
</organism>
<evidence type="ECO:0000313" key="3">
    <source>
        <dbReference type="Proteomes" id="UP000430634"/>
    </source>
</evidence>
<sequence>MPTLPPAVHLCVLLAASAAHAADEEPIVTDRPDFVESSAVVGKGRLQLETSVAVERNRVAGTRERTTSTPTLLRFGVSDTLELRVETDGRLRYRVDRRDDGGEAHERLRGAADTAVGLKWHALDENGALPAVGVLLHADVDSGSTAFRGDGVRPSLRVAAEWELPGDVGVGLMPGIVRERAADGGHVVTGLFAVVVGKNWTERLRTFVELAAPRIARGKDGGSAASFDVGASWLVNRNCQVDAMLSRGLNSRTPDVAFTVGLSVRL</sequence>
<keyword evidence="1" id="KW-0732">Signal</keyword>
<protein>
    <submittedName>
        <fullName evidence="2">Transporter</fullName>
    </submittedName>
</protein>
<dbReference type="AlphaFoldDB" id="A0A6I3T086"/>
<name>A0A6I3T086_9BURK</name>
<dbReference type="RefSeq" id="WP_155471557.1">
    <property type="nucleotide sequence ID" value="NZ_BMKG01000002.1"/>
</dbReference>
<dbReference type="Proteomes" id="UP000430634">
    <property type="component" value="Unassembled WGS sequence"/>
</dbReference>